<accession>A0A147F0P3</accession>
<evidence type="ECO:0000313" key="2">
    <source>
        <dbReference type="EMBL" id="KTR96386.1"/>
    </source>
</evidence>
<dbReference type="Pfam" id="PF07669">
    <property type="entry name" value="Eco57I"/>
    <property type="match status" value="1"/>
</dbReference>
<dbReference type="Proteomes" id="UP000075025">
    <property type="component" value="Unassembled WGS sequence"/>
</dbReference>
<dbReference type="GO" id="GO:0009007">
    <property type="term" value="F:site-specific DNA-methyltransferase (adenine-specific) activity"/>
    <property type="evidence" value="ECO:0007669"/>
    <property type="project" value="UniProtKB-EC"/>
</dbReference>
<keyword evidence="2" id="KW-0540">Nuclease</keyword>
<dbReference type="AlphaFoldDB" id="A0A147F0P3"/>
<dbReference type="PROSITE" id="PS00092">
    <property type="entry name" value="N6_MTASE"/>
    <property type="match status" value="1"/>
</dbReference>
<dbReference type="RefSeq" id="WP_058622519.1">
    <property type="nucleotide sequence ID" value="NZ_LDRT01000012.1"/>
</dbReference>
<protein>
    <submittedName>
        <fullName evidence="2">Restriction endonuclease Eco57I</fullName>
    </submittedName>
</protein>
<dbReference type="InterPro" id="IPR011639">
    <property type="entry name" value="MethylTrfase_TaqI-like_dom"/>
</dbReference>
<organism evidence="2 3">
    <name type="scientific">Microbacterium testaceum</name>
    <name type="common">Aureobacterium testaceum</name>
    <name type="synonym">Brevibacterium testaceum</name>
    <dbReference type="NCBI Taxonomy" id="2033"/>
    <lineage>
        <taxon>Bacteria</taxon>
        <taxon>Bacillati</taxon>
        <taxon>Actinomycetota</taxon>
        <taxon>Actinomycetes</taxon>
        <taxon>Micrococcales</taxon>
        <taxon>Microbacteriaceae</taxon>
        <taxon>Microbacterium</taxon>
    </lineage>
</organism>
<dbReference type="PATRIC" id="fig|2033.6.peg.465"/>
<dbReference type="GO" id="GO:0003676">
    <property type="term" value="F:nucleic acid binding"/>
    <property type="evidence" value="ECO:0007669"/>
    <property type="project" value="InterPro"/>
</dbReference>
<dbReference type="GO" id="GO:0004519">
    <property type="term" value="F:endonuclease activity"/>
    <property type="evidence" value="ECO:0007669"/>
    <property type="project" value="UniProtKB-KW"/>
</dbReference>
<reference evidence="2 3" key="1">
    <citation type="journal article" date="2016" name="Front. Microbiol.">
        <title>Genomic Resource of Rice Seed Associated Bacteria.</title>
        <authorList>
            <person name="Midha S."/>
            <person name="Bansal K."/>
            <person name="Sharma S."/>
            <person name="Kumar N."/>
            <person name="Patil P.P."/>
            <person name="Chaudhry V."/>
            <person name="Patil P.B."/>
        </authorList>
    </citation>
    <scope>NUCLEOTIDE SEQUENCE [LARGE SCALE GENOMIC DNA]</scope>
    <source>
        <strain evidence="2 3">NS220</strain>
    </source>
</reference>
<comment type="caution">
    <text evidence="2">The sequence shown here is derived from an EMBL/GenBank/DDBJ whole genome shotgun (WGS) entry which is preliminary data.</text>
</comment>
<keyword evidence="2" id="KW-0378">Hydrolase</keyword>
<dbReference type="InterPro" id="IPR029063">
    <property type="entry name" value="SAM-dependent_MTases_sf"/>
</dbReference>
<evidence type="ECO:0000313" key="3">
    <source>
        <dbReference type="Proteomes" id="UP000075025"/>
    </source>
</evidence>
<dbReference type="GO" id="GO:0032259">
    <property type="term" value="P:methylation"/>
    <property type="evidence" value="ECO:0007669"/>
    <property type="project" value="InterPro"/>
</dbReference>
<dbReference type="GO" id="GO:0006304">
    <property type="term" value="P:DNA modification"/>
    <property type="evidence" value="ECO:0007669"/>
    <property type="project" value="InterPro"/>
</dbReference>
<dbReference type="EMBL" id="LDRT01000012">
    <property type="protein sequence ID" value="KTR96386.1"/>
    <property type="molecule type" value="Genomic_DNA"/>
</dbReference>
<keyword evidence="2" id="KW-0255">Endonuclease</keyword>
<gene>
    <name evidence="2" type="ORF">NS220_02445</name>
</gene>
<name>A0A147F0P3_MICTE</name>
<dbReference type="Gene3D" id="3.40.50.150">
    <property type="entry name" value="Vaccinia Virus protein VP39"/>
    <property type="match status" value="1"/>
</dbReference>
<proteinExistence type="predicted"/>
<dbReference type="InterPro" id="IPR002052">
    <property type="entry name" value="DNA_methylase_N6_adenine_CS"/>
</dbReference>
<evidence type="ECO:0000259" key="1">
    <source>
        <dbReference type="Pfam" id="PF07669"/>
    </source>
</evidence>
<dbReference type="SUPFAM" id="SSF53335">
    <property type="entry name" value="S-adenosyl-L-methionine-dependent methyltransferases"/>
    <property type="match status" value="1"/>
</dbReference>
<dbReference type="OrthoDB" id="9782445at2"/>
<sequence length="350" mass="38628">MAKKFDVVIGNPPYQEDASGTATHSMPIYHRFMDAAYEVGTKVVLITPARFLFDAGYTPKDWNAKMLADRHLSVAHFAPNSDELFPGTIINGGIVVTYRDADLEVEPIGTFTHFPELNTITKKVRSKGFEPLESIGITSSRSFRFTPKMHEDFPQASTLMAAGEQFKINTKTFDQLAFLYSEQRPQDGQIYVRVMGLDGKQRTSRWILGEYVSGPANLGKFKVVLPASRGHLGTLGAEPAIVIGTPFLGEPGVAVTQTYITIGAFDSEPEGGSCLKYVKSKFARALIGIIKATQHNPAKVWKYVPAQDFSSASDIDWSKSIPEIDAQLYAKYGLDDAEITFIESHVKSME</sequence>
<feature type="domain" description="Type II methyltransferase M.TaqI-like" evidence="1">
    <location>
        <begin position="3"/>
        <end position="83"/>
    </location>
</feature>